<dbReference type="GO" id="GO:0003735">
    <property type="term" value="F:structural constituent of ribosome"/>
    <property type="evidence" value="ECO:0007669"/>
    <property type="project" value="InterPro"/>
</dbReference>
<organism evidence="8 9">
    <name type="scientific">Brachionus plicatilis</name>
    <name type="common">Marine rotifer</name>
    <name type="synonym">Brachionus muelleri</name>
    <dbReference type="NCBI Taxonomy" id="10195"/>
    <lineage>
        <taxon>Eukaryota</taxon>
        <taxon>Metazoa</taxon>
        <taxon>Spiralia</taxon>
        <taxon>Gnathifera</taxon>
        <taxon>Rotifera</taxon>
        <taxon>Eurotatoria</taxon>
        <taxon>Monogononta</taxon>
        <taxon>Pseudotrocha</taxon>
        <taxon>Ploima</taxon>
        <taxon>Brachionidae</taxon>
        <taxon>Brachionus</taxon>
    </lineage>
</organism>
<dbReference type="Gene3D" id="2.30.30.30">
    <property type="match status" value="1"/>
</dbReference>
<dbReference type="InterPro" id="IPR008991">
    <property type="entry name" value="Translation_prot_SH3-like_sf"/>
</dbReference>
<sequence>LFKKMVKLTAILNWNGFHNIPKKYIRRAMFNGVVYENTHEMTPPVIYDYHKDWVYDEFAPWTKMAQIRNDPRQPKKKIIVPPLIEWFFFRGDKVQIMSGKDAGKQGLINGIIKQRNWVFVAGLNCKLTLQSTTGAAADGEYTLSEKPLVVNRDVKLIDPSDLRPCDVEFRYTEDGQRVRVSKRTGQILPIPPDAEATIDYAKKSAYKPGDKDTPPNELIKETFEPKYMSVEQELMKEYGIKETRPRAETYVY</sequence>
<feature type="non-terminal residue" evidence="8">
    <location>
        <position position="1"/>
    </location>
</feature>
<evidence type="ECO:0000256" key="5">
    <source>
        <dbReference type="ARBA" id="ARBA00035357"/>
    </source>
</evidence>
<dbReference type="SUPFAM" id="SSF50104">
    <property type="entry name" value="Translation proteins SH3-like domain"/>
    <property type="match status" value="1"/>
</dbReference>
<evidence type="ECO:0000313" key="9">
    <source>
        <dbReference type="Proteomes" id="UP000276133"/>
    </source>
</evidence>
<dbReference type="PROSITE" id="PS01108">
    <property type="entry name" value="RIBOSOMAL_L24"/>
    <property type="match status" value="1"/>
</dbReference>
<evidence type="ECO:0000256" key="4">
    <source>
        <dbReference type="ARBA" id="ARBA00035283"/>
    </source>
</evidence>
<dbReference type="EMBL" id="REGN01005561">
    <property type="protein sequence ID" value="RNA12917.1"/>
    <property type="molecule type" value="Genomic_DNA"/>
</dbReference>
<dbReference type="GO" id="GO:0006412">
    <property type="term" value="P:translation"/>
    <property type="evidence" value="ECO:0007669"/>
    <property type="project" value="InterPro"/>
</dbReference>
<gene>
    <name evidence="8" type="ORF">BpHYR1_042610</name>
</gene>
<dbReference type="CDD" id="cd06089">
    <property type="entry name" value="KOW_RPL26"/>
    <property type="match status" value="1"/>
</dbReference>
<dbReference type="InterPro" id="IPR005824">
    <property type="entry name" value="KOW"/>
</dbReference>
<dbReference type="InterPro" id="IPR057264">
    <property type="entry name" value="Ribosomal_uL24_C"/>
</dbReference>
<dbReference type="SMART" id="SM00739">
    <property type="entry name" value="KOW"/>
    <property type="match status" value="1"/>
</dbReference>
<dbReference type="InterPro" id="IPR003256">
    <property type="entry name" value="Ribosomal_uL24"/>
</dbReference>
<dbReference type="PANTHER" id="PTHR12903">
    <property type="entry name" value="MITOCHONDRIAL RIBOSOMAL PROTEIN L24"/>
    <property type="match status" value="1"/>
</dbReference>
<dbReference type="InterPro" id="IPR005825">
    <property type="entry name" value="Ribosomal_uL24_CS"/>
</dbReference>
<dbReference type="NCBIfam" id="TIGR01079">
    <property type="entry name" value="rplX_bact"/>
    <property type="match status" value="1"/>
</dbReference>
<evidence type="ECO:0000256" key="1">
    <source>
        <dbReference type="ARBA" id="ARBA00010618"/>
    </source>
</evidence>
<name>A0A3M7QNB4_BRAPC</name>
<dbReference type="GO" id="GO:1990904">
    <property type="term" value="C:ribonucleoprotein complex"/>
    <property type="evidence" value="ECO:0007669"/>
    <property type="project" value="UniProtKB-KW"/>
</dbReference>
<keyword evidence="3 6" id="KW-0687">Ribonucleoprotein</keyword>
<comment type="caution">
    <text evidence="8">The sequence shown here is derived from an EMBL/GenBank/DDBJ whole genome shotgun (WGS) entry which is preliminary data.</text>
</comment>
<protein>
    <recommendedName>
        <fullName evidence="4">Large ribosomal subunit protein uL24m</fullName>
    </recommendedName>
    <alternativeName>
        <fullName evidence="5">39S ribosomal protein L24, mitochondrial</fullName>
    </alternativeName>
</protein>
<feature type="domain" description="KOW" evidence="7">
    <location>
        <begin position="87"/>
        <end position="114"/>
    </location>
</feature>
<evidence type="ECO:0000256" key="6">
    <source>
        <dbReference type="RuleBase" id="RU003477"/>
    </source>
</evidence>
<dbReference type="Pfam" id="PF17136">
    <property type="entry name" value="ribosomal_L24"/>
    <property type="match status" value="1"/>
</dbReference>
<dbReference type="STRING" id="10195.A0A3M7QNB4"/>
<dbReference type="GO" id="GO:0005840">
    <property type="term" value="C:ribosome"/>
    <property type="evidence" value="ECO:0007669"/>
    <property type="project" value="UniProtKB-KW"/>
</dbReference>
<dbReference type="OrthoDB" id="359154at2759"/>
<evidence type="ECO:0000313" key="8">
    <source>
        <dbReference type="EMBL" id="RNA12917.1"/>
    </source>
</evidence>
<keyword evidence="9" id="KW-1185">Reference proteome</keyword>
<evidence type="ECO:0000256" key="2">
    <source>
        <dbReference type="ARBA" id="ARBA00022980"/>
    </source>
</evidence>
<dbReference type="AlphaFoldDB" id="A0A3M7QNB4"/>
<accession>A0A3M7QNB4</accession>
<dbReference type="Pfam" id="PF00467">
    <property type="entry name" value="KOW"/>
    <property type="match status" value="1"/>
</dbReference>
<comment type="similarity">
    <text evidence="1 6">Belongs to the universal ribosomal protein uL24 family.</text>
</comment>
<reference evidence="8 9" key="1">
    <citation type="journal article" date="2018" name="Sci. Rep.">
        <title>Genomic signatures of local adaptation to the degree of environmental predictability in rotifers.</title>
        <authorList>
            <person name="Franch-Gras L."/>
            <person name="Hahn C."/>
            <person name="Garcia-Roger E.M."/>
            <person name="Carmona M.J."/>
            <person name="Serra M."/>
            <person name="Gomez A."/>
        </authorList>
    </citation>
    <scope>NUCLEOTIDE SEQUENCE [LARGE SCALE GENOMIC DNA]</scope>
    <source>
        <strain evidence="8">HYR1</strain>
    </source>
</reference>
<dbReference type="InterPro" id="IPR014722">
    <property type="entry name" value="Rib_uL2_dom2"/>
</dbReference>
<keyword evidence="2 6" id="KW-0689">Ribosomal protein</keyword>
<evidence type="ECO:0000256" key="3">
    <source>
        <dbReference type="ARBA" id="ARBA00023274"/>
    </source>
</evidence>
<evidence type="ECO:0000259" key="7">
    <source>
        <dbReference type="SMART" id="SM00739"/>
    </source>
</evidence>
<proteinExistence type="inferred from homology"/>
<dbReference type="GO" id="GO:0003723">
    <property type="term" value="F:RNA binding"/>
    <property type="evidence" value="ECO:0007669"/>
    <property type="project" value="InterPro"/>
</dbReference>
<dbReference type="InterPro" id="IPR041988">
    <property type="entry name" value="Ribosomal_uL24_KOW"/>
</dbReference>
<dbReference type="Proteomes" id="UP000276133">
    <property type="component" value="Unassembled WGS sequence"/>
</dbReference>